<proteinExistence type="predicted"/>
<organism evidence="2 3">
    <name type="scientific">Mycena alexandri</name>
    <dbReference type="NCBI Taxonomy" id="1745969"/>
    <lineage>
        <taxon>Eukaryota</taxon>
        <taxon>Fungi</taxon>
        <taxon>Dikarya</taxon>
        <taxon>Basidiomycota</taxon>
        <taxon>Agaricomycotina</taxon>
        <taxon>Agaricomycetes</taxon>
        <taxon>Agaricomycetidae</taxon>
        <taxon>Agaricales</taxon>
        <taxon>Marasmiineae</taxon>
        <taxon>Mycenaceae</taxon>
        <taxon>Mycena</taxon>
    </lineage>
</organism>
<dbReference type="Proteomes" id="UP001218188">
    <property type="component" value="Unassembled WGS sequence"/>
</dbReference>
<evidence type="ECO:0000256" key="1">
    <source>
        <dbReference type="SAM" id="MobiDB-lite"/>
    </source>
</evidence>
<gene>
    <name evidence="2" type="ORF">C8F04DRAFT_299601</name>
</gene>
<comment type="caution">
    <text evidence="2">The sequence shown here is derived from an EMBL/GenBank/DDBJ whole genome shotgun (WGS) entry which is preliminary data.</text>
</comment>
<evidence type="ECO:0000313" key="3">
    <source>
        <dbReference type="Proteomes" id="UP001218188"/>
    </source>
</evidence>
<sequence length="158" mass="17740">MSSSKVFHFGQTTALRSSRRGNRTPSSNMISTPLAPPTVRRASDVPGRRLIHPSPSHQPSHGLPYSHSDDHIYVYDVLPVFHRQDALHTHPPLGFVLVTSPPLAMTRSVWPVVHPLESPAYCTTRASPLGLRCATRLPAQLPRRRWRKVPLADEWHVD</sequence>
<dbReference type="AlphaFoldDB" id="A0AAD6T5G7"/>
<keyword evidence="3" id="KW-1185">Reference proteome</keyword>
<reference evidence="2" key="1">
    <citation type="submission" date="2023-03" db="EMBL/GenBank/DDBJ databases">
        <title>Massive genome expansion in bonnet fungi (Mycena s.s.) driven by repeated elements and novel gene families across ecological guilds.</title>
        <authorList>
            <consortium name="Lawrence Berkeley National Laboratory"/>
            <person name="Harder C.B."/>
            <person name="Miyauchi S."/>
            <person name="Viragh M."/>
            <person name="Kuo A."/>
            <person name="Thoen E."/>
            <person name="Andreopoulos B."/>
            <person name="Lu D."/>
            <person name="Skrede I."/>
            <person name="Drula E."/>
            <person name="Henrissat B."/>
            <person name="Morin E."/>
            <person name="Kohler A."/>
            <person name="Barry K."/>
            <person name="LaButti K."/>
            <person name="Morin E."/>
            <person name="Salamov A."/>
            <person name="Lipzen A."/>
            <person name="Mereny Z."/>
            <person name="Hegedus B."/>
            <person name="Baldrian P."/>
            <person name="Stursova M."/>
            <person name="Weitz H."/>
            <person name="Taylor A."/>
            <person name="Grigoriev I.V."/>
            <person name="Nagy L.G."/>
            <person name="Martin F."/>
            <person name="Kauserud H."/>
        </authorList>
    </citation>
    <scope>NUCLEOTIDE SEQUENCE</scope>
    <source>
        <strain evidence="2">CBHHK200</strain>
    </source>
</reference>
<feature type="compositionally biased region" description="Polar residues" evidence="1">
    <location>
        <begin position="1"/>
        <end position="16"/>
    </location>
</feature>
<feature type="region of interest" description="Disordered" evidence="1">
    <location>
        <begin position="1"/>
        <end position="41"/>
    </location>
</feature>
<name>A0AAD6T5G7_9AGAR</name>
<evidence type="ECO:0000313" key="2">
    <source>
        <dbReference type="EMBL" id="KAJ7039704.1"/>
    </source>
</evidence>
<protein>
    <submittedName>
        <fullName evidence="2">Uncharacterized protein</fullName>
    </submittedName>
</protein>
<dbReference type="EMBL" id="JARJCM010000026">
    <property type="protein sequence ID" value="KAJ7039704.1"/>
    <property type="molecule type" value="Genomic_DNA"/>
</dbReference>
<accession>A0AAD6T5G7</accession>